<accession>A0ABR2XTX0</accession>
<name>A0ABR2XTX0_9PEZI</name>
<organism evidence="3 4">
    <name type="scientific">Seiridium cardinale</name>
    <dbReference type="NCBI Taxonomy" id="138064"/>
    <lineage>
        <taxon>Eukaryota</taxon>
        <taxon>Fungi</taxon>
        <taxon>Dikarya</taxon>
        <taxon>Ascomycota</taxon>
        <taxon>Pezizomycotina</taxon>
        <taxon>Sordariomycetes</taxon>
        <taxon>Xylariomycetidae</taxon>
        <taxon>Amphisphaeriales</taxon>
        <taxon>Sporocadaceae</taxon>
        <taxon>Seiridium</taxon>
    </lineage>
</organism>
<dbReference type="EMBL" id="JARVKM010000022">
    <property type="protein sequence ID" value="KAK9777238.1"/>
    <property type="molecule type" value="Genomic_DNA"/>
</dbReference>
<proteinExistence type="predicted"/>
<evidence type="ECO:0000256" key="1">
    <source>
        <dbReference type="SAM" id="MobiDB-lite"/>
    </source>
</evidence>
<reference evidence="3 4" key="1">
    <citation type="submission" date="2024-02" db="EMBL/GenBank/DDBJ databases">
        <title>First draft genome assembly of two strains of Seiridium cardinale.</title>
        <authorList>
            <person name="Emiliani G."/>
            <person name="Scali E."/>
        </authorList>
    </citation>
    <scope>NUCLEOTIDE SEQUENCE [LARGE SCALE GENOMIC DNA]</scope>
    <source>
        <strain evidence="3 4">BM-138-000479</strain>
    </source>
</reference>
<feature type="compositionally biased region" description="Polar residues" evidence="1">
    <location>
        <begin position="35"/>
        <end position="44"/>
    </location>
</feature>
<evidence type="ECO:0000313" key="4">
    <source>
        <dbReference type="Proteomes" id="UP001465668"/>
    </source>
</evidence>
<keyword evidence="4" id="KW-1185">Reference proteome</keyword>
<keyword evidence="2" id="KW-0812">Transmembrane</keyword>
<feature type="transmembrane region" description="Helical" evidence="2">
    <location>
        <begin position="114"/>
        <end position="136"/>
    </location>
</feature>
<comment type="caution">
    <text evidence="3">The sequence shown here is derived from an EMBL/GenBank/DDBJ whole genome shotgun (WGS) entry which is preliminary data.</text>
</comment>
<keyword evidence="2" id="KW-1133">Transmembrane helix</keyword>
<feature type="region of interest" description="Disordered" evidence="1">
    <location>
        <begin position="35"/>
        <end position="87"/>
    </location>
</feature>
<keyword evidence="2" id="KW-0472">Membrane</keyword>
<sequence>MSSQLWRSWRAALDYSCSSGQLRQLRHRRPSYGISNAAQAGNKTTKNRFTRASERHSTNSRDGTLYGKASTPTKTVTGTSRTNHGHNTNYCKHSADNGNGHPLRVPTTTADVNVVPMAGLPVIVVILGMLMIFACASRTPKIFP</sequence>
<gene>
    <name evidence="3" type="ORF">SCAR479_05967</name>
</gene>
<evidence type="ECO:0000313" key="3">
    <source>
        <dbReference type="EMBL" id="KAK9777238.1"/>
    </source>
</evidence>
<protein>
    <submittedName>
        <fullName evidence="3">Uncharacterized protein</fullName>
    </submittedName>
</protein>
<evidence type="ECO:0000256" key="2">
    <source>
        <dbReference type="SAM" id="Phobius"/>
    </source>
</evidence>
<dbReference type="Proteomes" id="UP001465668">
    <property type="component" value="Unassembled WGS sequence"/>
</dbReference>
<feature type="compositionally biased region" description="Polar residues" evidence="1">
    <location>
        <begin position="70"/>
        <end position="87"/>
    </location>
</feature>